<dbReference type="Pfam" id="PF00293">
    <property type="entry name" value="NUDIX"/>
    <property type="match status" value="1"/>
</dbReference>
<reference evidence="20 21" key="1">
    <citation type="journal article" date="2024" name="Proc. Natl. Acad. Sci. U.S.A.">
        <title>The genetic regulatory architecture and epigenomic basis for age-related changes in rattlesnake venom.</title>
        <authorList>
            <person name="Hogan M.P."/>
            <person name="Holding M.L."/>
            <person name="Nystrom G.S."/>
            <person name="Colston T.J."/>
            <person name="Bartlett D.A."/>
            <person name="Mason A.J."/>
            <person name="Ellsworth S.A."/>
            <person name="Rautsaw R.M."/>
            <person name="Lawrence K.C."/>
            <person name="Strickland J.L."/>
            <person name="He B."/>
            <person name="Fraser P."/>
            <person name="Margres M.J."/>
            <person name="Gilbert D.M."/>
            <person name="Gibbs H.L."/>
            <person name="Parkinson C.L."/>
            <person name="Rokyta D.R."/>
        </authorList>
    </citation>
    <scope>NUCLEOTIDE SEQUENCE [LARGE SCALE GENOMIC DNA]</scope>
    <source>
        <strain evidence="20">DRR0105</strain>
    </source>
</reference>
<dbReference type="Proteomes" id="UP001474421">
    <property type="component" value="Unassembled WGS sequence"/>
</dbReference>
<evidence type="ECO:0000256" key="1">
    <source>
        <dbReference type="ARBA" id="ARBA00001936"/>
    </source>
</evidence>
<feature type="region of interest" description="Disordered" evidence="18">
    <location>
        <begin position="383"/>
        <end position="439"/>
    </location>
</feature>
<evidence type="ECO:0000256" key="17">
    <source>
        <dbReference type="ARBA" id="ARBA00078183"/>
    </source>
</evidence>
<comment type="cofactor">
    <cofactor evidence="2">
        <name>Mg(2+)</name>
        <dbReference type="ChEBI" id="CHEBI:18420"/>
    </cofactor>
</comment>
<keyword evidence="11" id="KW-0464">Manganese</keyword>
<comment type="caution">
    <text evidence="20">The sequence shown here is derived from an EMBL/GenBank/DDBJ whole genome shotgun (WGS) entry which is preliminary data.</text>
</comment>
<evidence type="ECO:0000256" key="9">
    <source>
        <dbReference type="ARBA" id="ARBA00022801"/>
    </source>
</evidence>
<dbReference type="CDD" id="cd03672">
    <property type="entry name" value="NUDIX_Dcp2p_Nudt20"/>
    <property type="match status" value="1"/>
</dbReference>
<evidence type="ECO:0000256" key="13">
    <source>
        <dbReference type="ARBA" id="ARBA00026102"/>
    </source>
</evidence>
<comment type="cofactor">
    <cofactor evidence="1">
        <name>Mn(2+)</name>
        <dbReference type="ChEBI" id="CHEBI:29035"/>
    </cofactor>
</comment>
<evidence type="ECO:0000256" key="12">
    <source>
        <dbReference type="ARBA" id="ARBA00023242"/>
    </source>
</evidence>
<dbReference type="InterPro" id="IPR036189">
    <property type="entry name" value="DCP2_BoxA_sf"/>
</dbReference>
<evidence type="ECO:0000256" key="18">
    <source>
        <dbReference type="SAM" id="MobiDB-lite"/>
    </source>
</evidence>
<dbReference type="InterPro" id="IPR000086">
    <property type="entry name" value="NUDIX_hydrolase_dom"/>
</dbReference>
<dbReference type="InterPro" id="IPR015797">
    <property type="entry name" value="NUDIX_hydrolase-like_dom_sf"/>
</dbReference>
<evidence type="ECO:0000256" key="6">
    <source>
        <dbReference type="ARBA" id="ARBA00022490"/>
    </source>
</evidence>
<sequence>MKTATWCAVLYSCGSLVNSGELFSWLCHDDWFRSPFSPPLRTSTGLIGSCETPSFLWDGIGEAPPLLSSPGLVLPLRPVSCADRASLRRDELRSFSMETKRPEIPGSVLDDLCSRFILHIPSEERDNAIRVCFQIELAHWFYLDFYMQNTPGLPQCGIRDFAKAVFSHCPFLLPQGEDVQKVLDEWKEYKMGVPTYGAIILDETLENVLLVQGYLAKSGWGFPKGKVNKEEAPHDCAAREVFEETGFDIKDYINKDDYIELRINDQLARLYIIPGIPKDTKFNPKTRREIRNIEWFSIDKLPCHRNDMTPKSKLGLAPNKFFMTIPFIRPLRDWLSRRYGDSSDSDNGFSSASSSTPPKSNIEKQRSKLHYSQQVFTDTLVGDQSTRQRQLQQQKPYNNHLDMPEALKLKNARGNGKKQYQDIPNPKKRTNGVQNQPAKQNQTLVRCIKKCEKKHSRKLQDNFETETAYDLCCLSEDQQLDRGQSVSCNGHCKFSFSSRAFLSFKFDHDAVMKNFDF</sequence>
<keyword evidence="7" id="KW-0597">Phosphoprotein</keyword>
<dbReference type="FunFam" id="3.90.79.10:FF:000003">
    <property type="entry name" value="M7GpppN-mRNA hydrolase isoform 2"/>
    <property type="match status" value="1"/>
</dbReference>
<dbReference type="GO" id="GO:0003723">
    <property type="term" value="F:RNA binding"/>
    <property type="evidence" value="ECO:0007669"/>
    <property type="project" value="UniProtKB-KW"/>
</dbReference>
<evidence type="ECO:0000256" key="10">
    <source>
        <dbReference type="ARBA" id="ARBA00022884"/>
    </source>
</evidence>
<dbReference type="Gene3D" id="1.10.10.1050">
    <property type="entry name" value="Dcp2, box A domain"/>
    <property type="match status" value="1"/>
</dbReference>
<evidence type="ECO:0000256" key="7">
    <source>
        <dbReference type="ARBA" id="ARBA00022553"/>
    </source>
</evidence>
<dbReference type="InterPro" id="IPR044099">
    <property type="entry name" value="Dcp2_NUDIX"/>
</dbReference>
<gene>
    <name evidence="20" type="ORF">NXF25_007130</name>
</gene>
<feature type="domain" description="Nudix hydrolase" evidence="19">
    <location>
        <begin position="191"/>
        <end position="322"/>
    </location>
</feature>
<dbReference type="AlphaFoldDB" id="A0AAW1C2F5"/>
<evidence type="ECO:0000256" key="4">
    <source>
        <dbReference type="ARBA" id="ARBA00004201"/>
    </source>
</evidence>
<comment type="subcellular location">
    <subcellularLocation>
        <location evidence="4">Cytoplasm</location>
        <location evidence="4">P-body</location>
    </subcellularLocation>
    <subcellularLocation>
        <location evidence="3">Nucleus</location>
    </subcellularLocation>
</comment>
<dbReference type="PROSITE" id="PS00893">
    <property type="entry name" value="NUDIX_BOX"/>
    <property type="match status" value="1"/>
</dbReference>
<proteinExistence type="inferred from homology"/>
<comment type="similarity">
    <text evidence="5">Belongs to the Nudix hydrolase family. DCP2 subfamily.</text>
</comment>
<dbReference type="InterPro" id="IPR007722">
    <property type="entry name" value="DCP2_BoxA"/>
</dbReference>
<keyword evidence="9 20" id="KW-0378">Hydrolase</keyword>
<protein>
    <recommendedName>
        <fullName evidence="16">m7GpppN-mRNA hydrolase</fullName>
        <ecNumber evidence="13">3.6.1.62</ecNumber>
    </recommendedName>
    <alternativeName>
        <fullName evidence="17">mRNA-decapping enzyme 2</fullName>
    </alternativeName>
</protein>
<keyword evidence="10" id="KW-0694">RNA-binding</keyword>
<dbReference type="Gene3D" id="3.90.79.10">
    <property type="entry name" value="Nucleoside Triphosphate Pyrophosphohydrolase"/>
    <property type="match status" value="1"/>
</dbReference>
<dbReference type="FunFam" id="1.10.10.1050:FF:000001">
    <property type="entry name" value="M7GpppN-mRNA hydrolase isoform 2"/>
    <property type="match status" value="1"/>
</dbReference>
<keyword evidence="6" id="KW-0963">Cytoplasm</keyword>
<keyword evidence="8" id="KW-0479">Metal-binding</keyword>
<dbReference type="GO" id="GO:0000932">
    <property type="term" value="C:P-body"/>
    <property type="evidence" value="ECO:0007669"/>
    <property type="project" value="UniProtKB-SubCell"/>
</dbReference>
<evidence type="ECO:0000256" key="2">
    <source>
        <dbReference type="ARBA" id="ARBA00001946"/>
    </source>
</evidence>
<dbReference type="GO" id="GO:0005634">
    <property type="term" value="C:nucleus"/>
    <property type="evidence" value="ECO:0007669"/>
    <property type="project" value="UniProtKB-SubCell"/>
</dbReference>
<evidence type="ECO:0000256" key="14">
    <source>
        <dbReference type="ARBA" id="ARBA00047661"/>
    </source>
</evidence>
<organism evidence="20 21">
    <name type="scientific">Crotalus adamanteus</name>
    <name type="common">Eastern diamondback rattlesnake</name>
    <dbReference type="NCBI Taxonomy" id="8729"/>
    <lineage>
        <taxon>Eukaryota</taxon>
        <taxon>Metazoa</taxon>
        <taxon>Chordata</taxon>
        <taxon>Craniata</taxon>
        <taxon>Vertebrata</taxon>
        <taxon>Euteleostomi</taxon>
        <taxon>Lepidosauria</taxon>
        <taxon>Squamata</taxon>
        <taxon>Bifurcata</taxon>
        <taxon>Unidentata</taxon>
        <taxon>Episquamata</taxon>
        <taxon>Toxicofera</taxon>
        <taxon>Serpentes</taxon>
        <taxon>Colubroidea</taxon>
        <taxon>Viperidae</taxon>
        <taxon>Crotalinae</taxon>
        <taxon>Crotalus</taxon>
    </lineage>
</organism>
<comment type="function">
    <text evidence="15">Decapping metalloenzyme that catalyzes the cleavage of the cap structure on mRNAs. Removes the 7-methyl guanine cap structure from mRNA molecules, yielding a 5'-phosphorylated mRNA fragment and 7m-GDP. Necessary for the degradation of mRNAs, both in normal mRNA turnover and in nonsense-mediated mRNA decay. Plays a role in replication-dependent histone mRNA degradation. Has higher activity towards mRNAs that lack a poly(A) tail. Has no activity towards a cap structure lacking an RNA moiety. The presence of a N(6)-methyladenosine methylation at the second transcribed position of mRNAs (N(6),2'-O-dimethyladenosine cap; m6A(m)) provides resistance to DCP2-mediated decapping. Blocks autophagy in nutrient-rich conditions by repressing the expression of ATG-related genes through degradation of their transcripts.</text>
</comment>
<keyword evidence="21" id="KW-1185">Reference proteome</keyword>
<feature type="region of interest" description="Disordered" evidence="18">
    <location>
        <begin position="342"/>
        <end position="368"/>
    </location>
</feature>
<evidence type="ECO:0000256" key="5">
    <source>
        <dbReference type="ARBA" id="ARBA00005279"/>
    </source>
</evidence>
<dbReference type="PROSITE" id="PS51462">
    <property type="entry name" value="NUDIX"/>
    <property type="match status" value="1"/>
</dbReference>
<dbReference type="SUPFAM" id="SSF55811">
    <property type="entry name" value="Nudix"/>
    <property type="match status" value="1"/>
</dbReference>
<evidence type="ECO:0000256" key="11">
    <source>
        <dbReference type="ARBA" id="ARBA00023211"/>
    </source>
</evidence>
<dbReference type="GO" id="GO:0000184">
    <property type="term" value="P:nuclear-transcribed mRNA catabolic process, nonsense-mediated decay"/>
    <property type="evidence" value="ECO:0007669"/>
    <property type="project" value="InterPro"/>
</dbReference>
<dbReference type="PANTHER" id="PTHR23114:SF17">
    <property type="entry name" value="M7GPPPN-MRNA HYDROLASE"/>
    <property type="match status" value="1"/>
</dbReference>
<dbReference type="GO" id="GO:0140933">
    <property type="term" value="F:5'-(N(7)-methylguanosine 5'-triphospho)-[mRNA] hydrolase activity"/>
    <property type="evidence" value="ECO:0007669"/>
    <property type="project" value="UniProtKB-EC"/>
</dbReference>
<dbReference type="InterPro" id="IPR020084">
    <property type="entry name" value="NUDIX_hydrolase_CS"/>
</dbReference>
<dbReference type="SUPFAM" id="SSF140586">
    <property type="entry name" value="Dcp2 domain-like"/>
    <property type="match status" value="1"/>
</dbReference>
<name>A0AAW1C2F5_CROAD</name>
<evidence type="ECO:0000256" key="8">
    <source>
        <dbReference type="ARBA" id="ARBA00022723"/>
    </source>
</evidence>
<keyword evidence="12" id="KW-0539">Nucleus</keyword>
<evidence type="ECO:0000256" key="15">
    <source>
        <dbReference type="ARBA" id="ARBA00060003"/>
    </source>
</evidence>
<accession>A0AAW1C2F5</accession>
<dbReference type="GO" id="GO:0030145">
    <property type="term" value="F:manganese ion binding"/>
    <property type="evidence" value="ECO:0007669"/>
    <property type="project" value="InterPro"/>
</dbReference>
<evidence type="ECO:0000259" key="19">
    <source>
        <dbReference type="PROSITE" id="PS51462"/>
    </source>
</evidence>
<evidence type="ECO:0000256" key="16">
    <source>
        <dbReference type="ARBA" id="ARBA00068566"/>
    </source>
</evidence>
<evidence type="ECO:0000313" key="21">
    <source>
        <dbReference type="Proteomes" id="UP001474421"/>
    </source>
</evidence>
<comment type="catalytic activity">
    <reaction evidence="14">
        <text>a 5'-end (N(7)-methyl 5'-triphosphoguanosine)-ribonucleoside in mRNA + H2O = N(7)-methyl-GDP + a 5'-end phospho-ribonucleoside in mRNA + 2 H(+)</text>
        <dbReference type="Rhea" id="RHEA:67484"/>
        <dbReference type="Rhea" id="RHEA-COMP:15692"/>
        <dbReference type="Rhea" id="RHEA-COMP:17167"/>
        <dbReference type="ChEBI" id="CHEBI:15377"/>
        <dbReference type="ChEBI" id="CHEBI:15378"/>
        <dbReference type="ChEBI" id="CHEBI:63714"/>
        <dbReference type="ChEBI" id="CHEBI:138282"/>
        <dbReference type="ChEBI" id="CHEBI:156461"/>
        <dbReference type="EC" id="3.6.1.62"/>
    </reaction>
    <physiologicalReaction direction="left-to-right" evidence="14">
        <dbReference type="Rhea" id="RHEA:67485"/>
    </physiologicalReaction>
</comment>
<evidence type="ECO:0000256" key="3">
    <source>
        <dbReference type="ARBA" id="ARBA00004123"/>
    </source>
</evidence>
<feature type="compositionally biased region" description="Low complexity" evidence="18">
    <location>
        <begin position="384"/>
        <end position="394"/>
    </location>
</feature>
<dbReference type="Pfam" id="PF05026">
    <property type="entry name" value="DCP2"/>
    <property type="match status" value="1"/>
</dbReference>
<dbReference type="SMART" id="SM01125">
    <property type="entry name" value="DCP2"/>
    <property type="match status" value="1"/>
</dbReference>
<dbReference type="GO" id="GO:0000290">
    <property type="term" value="P:deadenylation-dependent decapping of nuclear-transcribed mRNA"/>
    <property type="evidence" value="ECO:0007669"/>
    <property type="project" value="InterPro"/>
</dbReference>
<dbReference type="PANTHER" id="PTHR23114">
    <property type="entry name" value="M7GPPPN-MRNA HYDROLASE"/>
    <property type="match status" value="1"/>
</dbReference>
<evidence type="ECO:0000313" key="20">
    <source>
        <dbReference type="EMBL" id="KAK9408356.1"/>
    </source>
</evidence>
<dbReference type="EMBL" id="JAOTOJ010000002">
    <property type="protein sequence ID" value="KAK9408356.1"/>
    <property type="molecule type" value="Genomic_DNA"/>
</dbReference>
<dbReference type="EC" id="3.6.1.62" evidence="13"/>
<feature type="compositionally biased region" description="Low complexity" evidence="18">
    <location>
        <begin position="345"/>
        <end position="355"/>
    </location>
</feature>